<dbReference type="InterPro" id="IPR011010">
    <property type="entry name" value="DNA_brk_join_enz"/>
</dbReference>
<evidence type="ECO:0000256" key="3">
    <source>
        <dbReference type="SAM" id="MobiDB-lite"/>
    </source>
</evidence>
<evidence type="ECO:0000256" key="1">
    <source>
        <dbReference type="ARBA" id="ARBA00023125"/>
    </source>
</evidence>
<evidence type="ECO:0000313" key="6">
    <source>
        <dbReference type="Proteomes" id="UP000241201"/>
    </source>
</evidence>
<dbReference type="InterPro" id="IPR010998">
    <property type="entry name" value="Integrase_recombinase_N"/>
</dbReference>
<keyword evidence="6" id="KW-1185">Reference proteome</keyword>
<name>A0A2T3FZ10_9FIRM</name>
<dbReference type="Gene3D" id="1.10.443.10">
    <property type="entry name" value="Intergrase catalytic core"/>
    <property type="match status" value="1"/>
</dbReference>
<keyword evidence="1" id="KW-0238">DNA-binding</keyword>
<dbReference type="PROSITE" id="PS51898">
    <property type="entry name" value="TYR_RECOMBINASE"/>
    <property type="match status" value="1"/>
</dbReference>
<accession>A0A2T3FZ10</accession>
<comment type="caution">
    <text evidence="5">The sequence shown here is derived from an EMBL/GenBank/DDBJ whole genome shotgun (WGS) entry which is preliminary data.</text>
</comment>
<dbReference type="GO" id="GO:0003677">
    <property type="term" value="F:DNA binding"/>
    <property type="evidence" value="ECO:0007669"/>
    <property type="project" value="UniProtKB-KW"/>
</dbReference>
<feature type="compositionally biased region" description="Basic residues" evidence="3">
    <location>
        <begin position="1"/>
        <end position="11"/>
    </location>
</feature>
<dbReference type="EMBL" id="PYLP01000006">
    <property type="protein sequence ID" value="PST40516.1"/>
    <property type="molecule type" value="Genomic_DNA"/>
</dbReference>
<reference evidence="6" key="1">
    <citation type="submission" date="2018-03" db="EMBL/GenBank/DDBJ databases">
        <title>Lachnoclostridium SNUG30370 gen.nov., sp.nov., isolated from human faeces.</title>
        <authorList>
            <person name="Seo B."/>
            <person name="Jeon K."/>
            <person name="Ko G."/>
        </authorList>
    </citation>
    <scope>NUCLEOTIDE SEQUENCE [LARGE SCALE GENOMIC DNA]</scope>
    <source>
        <strain evidence="6">SNUG30370</strain>
    </source>
</reference>
<sequence length="377" mass="44142">MARKVTYKRRPNNSGTVVKLSGKRRKPYCAKITSEEYDLVTGKKKQVPIGTFETELEALNALSLYHLTVNKQINDKEAKELSPDIFNKVKERHDSKVPTFKEIFDILDKEELSSLSKSALYGYRSWIKHFEQVYNRKITNISLQDLQFIFDNDKCGQGTKIHMKVLCTKIFKYAVIHKYINRDDDYTEYISCGKDEDSKKHYAFSYDEIQCLREENTDMAKIVLIYIYSGLRANELLNIDRNDIHIDEICNDDGIERKVSYFYTGSKTQAGKNRIVPIHDSIKDYVIELLLCENKRLIDRSYVSFNNICFLEYLTNLNMKHTIHDTRVTFTTLCQLNNVDVFSRKRVLGHKMKDITFDTYTDTVINKLFVEINKIKA</sequence>
<feature type="region of interest" description="Disordered" evidence="3">
    <location>
        <begin position="1"/>
        <end position="20"/>
    </location>
</feature>
<evidence type="ECO:0000259" key="4">
    <source>
        <dbReference type="PROSITE" id="PS51898"/>
    </source>
</evidence>
<dbReference type="Gene3D" id="1.10.150.130">
    <property type="match status" value="1"/>
</dbReference>
<protein>
    <recommendedName>
        <fullName evidence="4">Tyr recombinase domain-containing protein</fullName>
    </recommendedName>
</protein>
<dbReference type="GO" id="GO:0015074">
    <property type="term" value="P:DNA integration"/>
    <property type="evidence" value="ECO:0007669"/>
    <property type="project" value="InterPro"/>
</dbReference>
<dbReference type="Proteomes" id="UP000241201">
    <property type="component" value="Unassembled WGS sequence"/>
</dbReference>
<dbReference type="SUPFAM" id="SSF56349">
    <property type="entry name" value="DNA breaking-rejoining enzymes"/>
    <property type="match status" value="1"/>
</dbReference>
<proteinExistence type="predicted"/>
<dbReference type="GeneID" id="77470697"/>
<feature type="domain" description="Tyr recombinase" evidence="4">
    <location>
        <begin position="199"/>
        <end position="374"/>
    </location>
</feature>
<dbReference type="GO" id="GO:0006310">
    <property type="term" value="P:DNA recombination"/>
    <property type="evidence" value="ECO:0007669"/>
    <property type="project" value="UniProtKB-KW"/>
</dbReference>
<organism evidence="5 6">
    <name type="scientific">Faecalibacillus faecis</name>
    <dbReference type="NCBI Taxonomy" id="1982628"/>
    <lineage>
        <taxon>Bacteria</taxon>
        <taxon>Bacillati</taxon>
        <taxon>Bacillota</taxon>
        <taxon>Erysipelotrichia</taxon>
        <taxon>Erysipelotrichales</taxon>
        <taxon>Coprobacillaceae</taxon>
        <taxon>Faecalibacillus</taxon>
    </lineage>
</organism>
<evidence type="ECO:0000313" key="5">
    <source>
        <dbReference type="EMBL" id="PST40516.1"/>
    </source>
</evidence>
<evidence type="ECO:0000256" key="2">
    <source>
        <dbReference type="ARBA" id="ARBA00023172"/>
    </source>
</evidence>
<keyword evidence="2" id="KW-0233">DNA recombination</keyword>
<dbReference type="InterPro" id="IPR013762">
    <property type="entry name" value="Integrase-like_cat_sf"/>
</dbReference>
<gene>
    <name evidence="5" type="ORF">C7U55_06270</name>
</gene>
<dbReference type="AlphaFoldDB" id="A0A2T3FZ10"/>
<dbReference type="RefSeq" id="WP_106987823.1">
    <property type="nucleotide sequence ID" value="NZ_PYLP01000006.1"/>
</dbReference>
<dbReference type="InterPro" id="IPR002104">
    <property type="entry name" value="Integrase_catalytic"/>
</dbReference>